<keyword evidence="9" id="KW-1185">Reference proteome</keyword>
<name>A0A127VCD4_9SPHI</name>
<dbReference type="PANTHER" id="PTHR10491:SF4">
    <property type="entry name" value="METHIONINE ADENOSYLTRANSFERASE 2 SUBUNIT BETA"/>
    <property type="match status" value="1"/>
</dbReference>
<dbReference type="KEGG" id="pcm:AY601_2122"/>
<feature type="domain" description="RmlD-like substrate binding" evidence="7">
    <location>
        <begin position="1"/>
        <end position="282"/>
    </location>
</feature>
<dbReference type="EC" id="1.1.1.133" evidence="3 6"/>
<evidence type="ECO:0000313" key="8">
    <source>
        <dbReference type="EMBL" id="AMP99023.1"/>
    </source>
</evidence>
<accession>A0A127VCD4</accession>
<organism evidence="8 9">
    <name type="scientific">Pedobacter cryoconitis</name>
    <dbReference type="NCBI Taxonomy" id="188932"/>
    <lineage>
        <taxon>Bacteria</taxon>
        <taxon>Pseudomonadati</taxon>
        <taxon>Bacteroidota</taxon>
        <taxon>Sphingobacteriia</taxon>
        <taxon>Sphingobacteriales</taxon>
        <taxon>Sphingobacteriaceae</taxon>
        <taxon>Pedobacter</taxon>
    </lineage>
</organism>
<comment type="function">
    <text evidence="6">Catalyzes the reduction of dTDP-6-deoxy-L-lyxo-4-hexulose to yield dTDP-L-rhamnose.</text>
</comment>
<dbReference type="Gene3D" id="3.90.25.10">
    <property type="entry name" value="UDP-galactose 4-epimerase, domain 1"/>
    <property type="match status" value="1"/>
</dbReference>
<keyword evidence="6" id="KW-0521">NADP</keyword>
<dbReference type="PATRIC" id="fig|188932.3.peg.2224"/>
<dbReference type="InterPro" id="IPR005913">
    <property type="entry name" value="dTDP_dehydrorham_reduct"/>
</dbReference>
<evidence type="ECO:0000256" key="2">
    <source>
        <dbReference type="ARBA" id="ARBA00010944"/>
    </source>
</evidence>
<dbReference type="InterPro" id="IPR036291">
    <property type="entry name" value="NAD(P)-bd_dom_sf"/>
</dbReference>
<dbReference type="Pfam" id="PF04321">
    <property type="entry name" value="RmlD_sub_bind"/>
    <property type="match status" value="1"/>
</dbReference>
<dbReference type="GO" id="GO:0019305">
    <property type="term" value="P:dTDP-rhamnose biosynthetic process"/>
    <property type="evidence" value="ECO:0007669"/>
    <property type="project" value="UniProtKB-UniPathway"/>
</dbReference>
<dbReference type="UniPathway" id="UPA00124"/>
<dbReference type="OrthoDB" id="9803892at2"/>
<sequence length="290" mass="32043">MDILVLGASGQLGSCIKKVASQKQLASISFPDETAGNILDYIALEKLFVAEQPKFVINCAAYTAVDKAEDDVELCGQINRDGAKNIALLCQAYHAVMVHVSTDFVFGGQSVNLLKEEDIAEPINIYGVTKLAGEKDIAAVLSAHYILRTSWLYSEYGNNFVKTMLKLGAEREELNIIADQIGTPTYAIDLANAILAIIESGKTAYGVYHYSNEGVTSWYDFAQGIFELSHTKVRLFPIPTSKYPTKAVRPKFSVMDKTKIKETFDLEIPYWRDSLLACINQLALINVPQN</sequence>
<dbReference type="PANTHER" id="PTHR10491">
    <property type="entry name" value="DTDP-4-DEHYDRORHAMNOSE REDUCTASE"/>
    <property type="match status" value="1"/>
</dbReference>
<gene>
    <name evidence="8" type="ORF">AY601_2122</name>
</gene>
<reference evidence="8 9" key="1">
    <citation type="submission" date="2016-03" db="EMBL/GenBank/DDBJ databases">
        <title>Complete genome sequence of Pedobacter cryoconitis PAMC 27485.</title>
        <authorList>
            <person name="Lee J."/>
            <person name="Kim O.-S."/>
        </authorList>
    </citation>
    <scope>NUCLEOTIDE SEQUENCE [LARGE SCALE GENOMIC DNA]</scope>
    <source>
        <strain evidence="8 9">PAMC 27485</strain>
    </source>
</reference>
<dbReference type="GO" id="GO:0008831">
    <property type="term" value="F:dTDP-4-dehydrorhamnose reductase activity"/>
    <property type="evidence" value="ECO:0007669"/>
    <property type="project" value="UniProtKB-EC"/>
</dbReference>
<evidence type="ECO:0000256" key="1">
    <source>
        <dbReference type="ARBA" id="ARBA00004781"/>
    </source>
</evidence>
<dbReference type="Proteomes" id="UP000071561">
    <property type="component" value="Chromosome"/>
</dbReference>
<comment type="similarity">
    <text evidence="2 6">Belongs to the dTDP-4-dehydrorhamnose reductase family.</text>
</comment>
<dbReference type="CDD" id="cd05254">
    <property type="entry name" value="dTDP_HR_like_SDR_e"/>
    <property type="match status" value="1"/>
</dbReference>
<dbReference type="AlphaFoldDB" id="A0A127VCD4"/>
<comment type="catalytic activity">
    <reaction evidence="5">
        <text>dTDP-beta-L-rhamnose + NADP(+) = dTDP-4-dehydro-beta-L-rhamnose + NADPH + H(+)</text>
        <dbReference type="Rhea" id="RHEA:21796"/>
        <dbReference type="ChEBI" id="CHEBI:15378"/>
        <dbReference type="ChEBI" id="CHEBI:57510"/>
        <dbReference type="ChEBI" id="CHEBI:57783"/>
        <dbReference type="ChEBI" id="CHEBI:58349"/>
        <dbReference type="ChEBI" id="CHEBI:62830"/>
        <dbReference type="EC" id="1.1.1.133"/>
    </reaction>
</comment>
<evidence type="ECO:0000256" key="3">
    <source>
        <dbReference type="ARBA" id="ARBA00012929"/>
    </source>
</evidence>
<proteinExistence type="inferred from homology"/>
<evidence type="ECO:0000259" key="7">
    <source>
        <dbReference type="Pfam" id="PF04321"/>
    </source>
</evidence>
<protein>
    <recommendedName>
        <fullName evidence="4 6">dTDP-4-dehydrorhamnose reductase</fullName>
        <ecNumber evidence="3 6">1.1.1.133</ecNumber>
    </recommendedName>
</protein>
<dbReference type="RefSeq" id="WP_068400335.1">
    <property type="nucleotide sequence ID" value="NZ_CP014504.1"/>
</dbReference>
<evidence type="ECO:0000313" key="9">
    <source>
        <dbReference type="Proteomes" id="UP000071561"/>
    </source>
</evidence>
<evidence type="ECO:0000256" key="6">
    <source>
        <dbReference type="RuleBase" id="RU364082"/>
    </source>
</evidence>
<evidence type="ECO:0000256" key="5">
    <source>
        <dbReference type="ARBA" id="ARBA00048200"/>
    </source>
</evidence>
<dbReference type="GO" id="GO:0005829">
    <property type="term" value="C:cytosol"/>
    <property type="evidence" value="ECO:0007669"/>
    <property type="project" value="TreeGrafter"/>
</dbReference>
<dbReference type="Gene3D" id="3.40.50.720">
    <property type="entry name" value="NAD(P)-binding Rossmann-like Domain"/>
    <property type="match status" value="1"/>
</dbReference>
<dbReference type="SUPFAM" id="SSF51735">
    <property type="entry name" value="NAD(P)-binding Rossmann-fold domains"/>
    <property type="match status" value="1"/>
</dbReference>
<dbReference type="EMBL" id="CP014504">
    <property type="protein sequence ID" value="AMP99023.1"/>
    <property type="molecule type" value="Genomic_DNA"/>
</dbReference>
<evidence type="ECO:0000256" key="4">
    <source>
        <dbReference type="ARBA" id="ARBA00017099"/>
    </source>
</evidence>
<keyword evidence="6" id="KW-0560">Oxidoreductase</keyword>
<dbReference type="InterPro" id="IPR029903">
    <property type="entry name" value="RmlD-like-bd"/>
</dbReference>
<comment type="pathway">
    <text evidence="1 6">Carbohydrate biosynthesis; dTDP-L-rhamnose biosynthesis.</text>
</comment>
<dbReference type="NCBIfam" id="TIGR01214">
    <property type="entry name" value="rmlD"/>
    <property type="match status" value="1"/>
</dbReference>